<feature type="compositionally biased region" description="Basic and acidic residues" evidence="7">
    <location>
        <begin position="360"/>
        <end position="370"/>
    </location>
</feature>
<dbReference type="Gene3D" id="3.10.20.90">
    <property type="entry name" value="Phosphatidylinositol 3-kinase Catalytic Subunit, Chain A, domain 1"/>
    <property type="match status" value="1"/>
</dbReference>
<reference evidence="11" key="1">
    <citation type="submission" date="2017-03" db="EMBL/GenBank/DDBJ databases">
        <title>Genomes of endolithic fungi from Antarctica.</title>
        <authorList>
            <person name="Coleine C."/>
            <person name="Masonjones S."/>
            <person name="Stajich J.E."/>
        </authorList>
    </citation>
    <scope>NUCLEOTIDE SEQUENCE [LARGE SCALE GENOMIC DNA]</scope>
    <source>
        <strain evidence="11">CCFEE 5527</strain>
    </source>
</reference>
<dbReference type="FunCoup" id="A0A1V8TK71">
    <property type="interactions" value="219"/>
</dbReference>
<dbReference type="GO" id="GO:0006397">
    <property type="term" value="P:mRNA processing"/>
    <property type="evidence" value="ECO:0007669"/>
    <property type="project" value="InterPro"/>
</dbReference>
<keyword evidence="11" id="KW-1185">Reference proteome</keyword>
<protein>
    <recommendedName>
        <fullName evidence="12">DWNN domain-containing protein</fullName>
    </recommendedName>
</protein>
<sequence>MSSSIFFKFKSQKEPSQITFDGTSLSVFEVKREIIAYSRLGDGTDFDLEIYMSDTNERYDDDTVQIPRSTTVVARRLPASKPGAGRAARYVSGKAPVNAKNQHRKEEMRPDLNKSTPMISSSVQSGQPMTEEEKLQALFSENKASWAVDQAEIAAKGVNNRPFFPKKVDVPDKPPPPGYICHRCGDKGHWIQVCPTNQDTNYDGRPKFRRTTGIPRSFLKVIEKPEVVGEDGKVDVSQLPAGAMYTANGEWVIAKPDEASWDKFQQKHKLAADQSKELEADQEIMRARGVECSIDNKLFNDPVKTPCCGTTYCRTCIEDALIDSDFTCAKCGEQCLLEDLTPDEDMVTKVKEYSEEMKAEKLKKQAEEAGKTSNAGTPIAAKSPSPTGSRPTSANGNKRPAEEELTNDRKPTGPAAMTKATAPNGSTAATPVVPAPKNMQEFVQQMNAMASGTMPSMQPGMPAMMNPMMMNNPMMMQNPMMMMGGMPMMPGMNMGMPGMGQMNVGGMGFPMQQQGPGQFVGAPPAGPKAWQQQQGWGNGMGNGGFGRGAGNVGRGRRGKQRGVPSASIAVLSVGIVETHVITKGSEDTETVYQSCSISKAITGIAVAKLIDQGRLTYDTLISEHLPAHILDLITSDKNRALLSAVTVGTIVSHTSGLSQGGFSGYAGEVPTMEQILAGTAPANTLQIHFNSFPGAQFAYSGGGWTVLQLFLEQLLSKPFAEIMQKLVLGPLQMTRSHYGPLPAGETNYAKAHLTAEVEARAPYHELPELAAAGLWTTPTDLLKAVSAIQHSLTSDDGFLKQATAQKLLTPITDAGAGRGDIAHGFFVTDATFGHSGGNDPGYRTYFMGSHGSKSLPPDIGIAIFTNSVIGFEEIEKLVPAIFHLKGWPYQKVLCGYSPMKAYVPYALPSSLQSKDAESAWKAWEGKWEGDWVITSAKQDETERPMLAFRDLRGMTLLPGAGPVQSLKAGKEILLVADGLDISTRLTWNDEGERIVEIMQTGVGSELKTLRRVTG</sequence>
<feature type="domain" description="DWNN" evidence="9">
    <location>
        <begin position="5"/>
        <end position="78"/>
    </location>
</feature>
<proteinExistence type="predicted"/>
<dbReference type="InterPro" id="IPR014891">
    <property type="entry name" value="DWNN_domain"/>
</dbReference>
<comment type="caution">
    <text evidence="10">The sequence shown here is derived from an EMBL/GenBank/DDBJ whole genome shotgun (WGS) entry which is preliminary data.</text>
</comment>
<feature type="region of interest" description="Disordered" evidence="7">
    <location>
        <begin position="360"/>
        <end position="428"/>
    </location>
</feature>
<dbReference type="Pfam" id="PF13696">
    <property type="entry name" value="zf-CCHC_2"/>
    <property type="match status" value="1"/>
</dbReference>
<dbReference type="SMART" id="SM01180">
    <property type="entry name" value="DWNN"/>
    <property type="match status" value="1"/>
</dbReference>
<dbReference type="SUPFAM" id="SSF57850">
    <property type="entry name" value="RING/U-box"/>
    <property type="match status" value="1"/>
</dbReference>
<keyword evidence="5" id="KW-0539">Nucleus</keyword>
<evidence type="ECO:0008006" key="12">
    <source>
        <dbReference type="Google" id="ProtNLM"/>
    </source>
</evidence>
<keyword evidence="4" id="KW-0862">Zinc</keyword>
<dbReference type="PANTHER" id="PTHR15439:SF0">
    <property type="entry name" value="CELL DIVISION CYCLE AND APOPTOSIS REGULATOR PROTEIN 1-RELATED"/>
    <property type="match status" value="1"/>
</dbReference>
<dbReference type="GO" id="GO:0061630">
    <property type="term" value="F:ubiquitin protein ligase activity"/>
    <property type="evidence" value="ECO:0007669"/>
    <property type="project" value="InterPro"/>
</dbReference>
<dbReference type="InterPro" id="IPR001878">
    <property type="entry name" value="Znf_CCHC"/>
</dbReference>
<feature type="compositionally biased region" description="Polar residues" evidence="7">
    <location>
        <begin position="113"/>
        <end position="127"/>
    </location>
</feature>
<dbReference type="InterPro" id="IPR036875">
    <property type="entry name" value="Znf_CCHC_sf"/>
</dbReference>
<dbReference type="Gene3D" id="3.40.710.10">
    <property type="entry name" value="DD-peptidase/beta-lactamase superfamily"/>
    <property type="match status" value="1"/>
</dbReference>
<evidence type="ECO:0000313" key="10">
    <source>
        <dbReference type="EMBL" id="OQO11704.1"/>
    </source>
</evidence>
<evidence type="ECO:0000256" key="2">
    <source>
        <dbReference type="ARBA" id="ARBA00022723"/>
    </source>
</evidence>
<dbReference type="EMBL" id="NAJO01000006">
    <property type="protein sequence ID" value="OQO11704.1"/>
    <property type="molecule type" value="Genomic_DNA"/>
</dbReference>
<dbReference type="Pfam" id="PF00144">
    <property type="entry name" value="Beta-lactamase"/>
    <property type="match status" value="1"/>
</dbReference>
<feature type="region of interest" description="Disordered" evidence="7">
    <location>
        <begin position="540"/>
        <end position="563"/>
    </location>
</feature>
<dbReference type="InterPro" id="IPR033489">
    <property type="entry name" value="RBBP6"/>
</dbReference>
<dbReference type="GO" id="GO:0005634">
    <property type="term" value="C:nucleus"/>
    <property type="evidence" value="ECO:0007669"/>
    <property type="project" value="UniProtKB-SubCell"/>
</dbReference>
<dbReference type="InterPro" id="IPR012338">
    <property type="entry name" value="Beta-lactam/transpept-like"/>
</dbReference>
<dbReference type="GO" id="GO:0016567">
    <property type="term" value="P:protein ubiquitination"/>
    <property type="evidence" value="ECO:0007669"/>
    <property type="project" value="InterPro"/>
</dbReference>
<evidence type="ECO:0000256" key="7">
    <source>
        <dbReference type="SAM" id="MobiDB-lite"/>
    </source>
</evidence>
<dbReference type="InterPro" id="IPR013083">
    <property type="entry name" value="Znf_RING/FYVE/PHD"/>
</dbReference>
<dbReference type="PROSITE" id="PS50158">
    <property type="entry name" value="ZF_CCHC"/>
    <property type="match status" value="1"/>
</dbReference>
<evidence type="ECO:0000313" key="11">
    <source>
        <dbReference type="Proteomes" id="UP000192596"/>
    </source>
</evidence>
<evidence type="ECO:0000256" key="1">
    <source>
        <dbReference type="ARBA" id="ARBA00004123"/>
    </source>
</evidence>
<dbReference type="PANTHER" id="PTHR15439">
    <property type="entry name" value="RETINOBLASTOMA-BINDING PROTEIN 6"/>
    <property type="match status" value="1"/>
</dbReference>
<dbReference type="STRING" id="1507870.A0A1V8TK71"/>
<dbReference type="Gene3D" id="3.30.40.10">
    <property type="entry name" value="Zinc/RING finger domain, C3HC4 (zinc finger)"/>
    <property type="match status" value="1"/>
</dbReference>
<dbReference type="AlphaFoldDB" id="A0A1V8TK71"/>
<comment type="subcellular location">
    <subcellularLocation>
        <location evidence="1">Nucleus</location>
    </subcellularLocation>
</comment>
<feature type="compositionally biased region" description="Polar residues" evidence="7">
    <location>
        <begin position="384"/>
        <end position="396"/>
    </location>
</feature>
<evidence type="ECO:0000256" key="5">
    <source>
        <dbReference type="ARBA" id="ARBA00023242"/>
    </source>
</evidence>
<gene>
    <name evidence="10" type="ORF">B0A48_03431</name>
</gene>
<dbReference type="Proteomes" id="UP000192596">
    <property type="component" value="Unassembled WGS sequence"/>
</dbReference>
<feature type="compositionally biased region" description="Basic and acidic residues" evidence="7">
    <location>
        <begin position="399"/>
        <end position="411"/>
    </location>
</feature>
<dbReference type="SUPFAM" id="SSF56601">
    <property type="entry name" value="beta-lactamase/transpeptidase-like"/>
    <property type="match status" value="1"/>
</dbReference>
<evidence type="ECO:0000259" key="8">
    <source>
        <dbReference type="PROSITE" id="PS50158"/>
    </source>
</evidence>
<dbReference type="CDD" id="cd16620">
    <property type="entry name" value="vRING-HC-C4C4_RBBP6"/>
    <property type="match status" value="1"/>
</dbReference>
<feature type="compositionally biased region" description="Gly residues" evidence="7">
    <location>
        <begin position="540"/>
        <end position="553"/>
    </location>
</feature>
<evidence type="ECO:0000259" key="9">
    <source>
        <dbReference type="PROSITE" id="PS51282"/>
    </source>
</evidence>
<dbReference type="GO" id="GO:0008270">
    <property type="term" value="F:zinc ion binding"/>
    <property type="evidence" value="ECO:0007669"/>
    <property type="project" value="UniProtKB-KW"/>
</dbReference>
<name>A0A1V8TK71_9PEZI</name>
<accession>A0A1V8TK71</accession>
<evidence type="ECO:0000256" key="3">
    <source>
        <dbReference type="ARBA" id="ARBA00022771"/>
    </source>
</evidence>
<dbReference type="Gene3D" id="4.10.60.10">
    <property type="entry name" value="Zinc finger, CCHC-type"/>
    <property type="match status" value="1"/>
</dbReference>
<dbReference type="InterPro" id="IPR001466">
    <property type="entry name" value="Beta-lactam-related"/>
</dbReference>
<dbReference type="OrthoDB" id="5946976at2759"/>
<dbReference type="PROSITE" id="PS51282">
    <property type="entry name" value="DWNN"/>
    <property type="match status" value="1"/>
</dbReference>
<dbReference type="Pfam" id="PF08783">
    <property type="entry name" value="DWNN"/>
    <property type="match status" value="1"/>
</dbReference>
<dbReference type="InterPro" id="IPR025829">
    <property type="entry name" value="Zn_knuckle_CX2CX3GHX4C"/>
</dbReference>
<keyword evidence="2" id="KW-0479">Metal-binding</keyword>
<dbReference type="GO" id="GO:0003676">
    <property type="term" value="F:nucleic acid binding"/>
    <property type="evidence" value="ECO:0007669"/>
    <property type="project" value="InterPro"/>
</dbReference>
<dbReference type="SUPFAM" id="SSF57756">
    <property type="entry name" value="Retrovirus zinc finger-like domains"/>
    <property type="match status" value="1"/>
</dbReference>
<dbReference type="InParanoid" id="A0A1V8TK71"/>
<dbReference type="GO" id="GO:0006511">
    <property type="term" value="P:ubiquitin-dependent protein catabolic process"/>
    <property type="evidence" value="ECO:0007669"/>
    <property type="project" value="TreeGrafter"/>
</dbReference>
<organism evidence="10 11">
    <name type="scientific">Cryoendolithus antarcticus</name>
    <dbReference type="NCBI Taxonomy" id="1507870"/>
    <lineage>
        <taxon>Eukaryota</taxon>
        <taxon>Fungi</taxon>
        <taxon>Dikarya</taxon>
        <taxon>Ascomycota</taxon>
        <taxon>Pezizomycotina</taxon>
        <taxon>Dothideomycetes</taxon>
        <taxon>Dothideomycetidae</taxon>
        <taxon>Cladosporiales</taxon>
        <taxon>Cladosporiaceae</taxon>
        <taxon>Cryoendolithus</taxon>
    </lineage>
</organism>
<evidence type="ECO:0000256" key="4">
    <source>
        <dbReference type="ARBA" id="ARBA00022833"/>
    </source>
</evidence>
<keyword evidence="3 6" id="KW-0863">Zinc-finger</keyword>
<feature type="domain" description="CCHC-type" evidence="8">
    <location>
        <begin position="181"/>
        <end position="195"/>
    </location>
</feature>
<evidence type="ECO:0000256" key="6">
    <source>
        <dbReference type="PROSITE-ProRule" id="PRU00047"/>
    </source>
</evidence>
<feature type="region of interest" description="Disordered" evidence="7">
    <location>
        <begin position="97"/>
        <end position="127"/>
    </location>
</feature>